<protein>
    <submittedName>
        <fullName evidence="1">Uncharacterized protein</fullName>
    </submittedName>
</protein>
<keyword evidence="2" id="KW-1185">Reference proteome</keyword>
<dbReference type="EMBL" id="JACGCM010001897">
    <property type="protein sequence ID" value="KAF6147528.1"/>
    <property type="molecule type" value="Genomic_DNA"/>
</dbReference>
<dbReference type="GO" id="GO:0003723">
    <property type="term" value="F:RNA binding"/>
    <property type="evidence" value="ECO:0007669"/>
    <property type="project" value="InterPro"/>
</dbReference>
<organism evidence="1 2">
    <name type="scientific">Kingdonia uniflora</name>
    <dbReference type="NCBI Taxonomy" id="39325"/>
    <lineage>
        <taxon>Eukaryota</taxon>
        <taxon>Viridiplantae</taxon>
        <taxon>Streptophyta</taxon>
        <taxon>Embryophyta</taxon>
        <taxon>Tracheophyta</taxon>
        <taxon>Spermatophyta</taxon>
        <taxon>Magnoliopsida</taxon>
        <taxon>Ranunculales</taxon>
        <taxon>Circaeasteraceae</taxon>
        <taxon>Kingdonia</taxon>
    </lineage>
</organism>
<dbReference type="Proteomes" id="UP000541444">
    <property type="component" value="Unassembled WGS sequence"/>
</dbReference>
<comment type="caution">
    <text evidence="1">The sequence shown here is derived from an EMBL/GenBank/DDBJ whole genome shotgun (WGS) entry which is preliminary data.</text>
</comment>
<evidence type="ECO:0000313" key="2">
    <source>
        <dbReference type="Proteomes" id="UP000541444"/>
    </source>
</evidence>
<dbReference type="PANTHER" id="PTHR47926">
    <property type="entry name" value="PENTATRICOPEPTIDE REPEAT-CONTAINING PROTEIN"/>
    <property type="match status" value="1"/>
</dbReference>
<accession>A0A7J7LYB8</accession>
<gene>
    <name evidence="1" type="ORF">GIB67_040936</name>
</gene>
<evidence type="ECO:0000313" key="1">
    <source>
        <dbReference type="EMBL" id="KAF6147528.1"/>
    </source>
</evidence>
<dbReference type="GO" id="GO:0009451">
    <property type="term" value="P:RNA modification"/>
    <property type="evidence" value="ECO:0007669"/>
    <property type="project" value="InterPro"/>
</dbReference>
<dbReference type="AlphaFoldDB" id="A0A7J7LYB8"/>
<name>A0A7J7LYB8_9MAGN</name>
<reference evidence="1 2" key="1">
    <citation type="journal article" date="2020" name="IScience">
        <title>Genome Sequencing of the Endangered Kingdonia uniflora (Circaeasteraceae, Ranunculales) Reveals Potential Mechanisms of Evolutionary Specialization.</title>
        <authorList>
            <person name="Sun Y."/>
            <person name="Deng T."/>
            <person name="Zhang A."/>
            <person name="Moore M.J."/>
            <person name="Landis J.B."/>
            <person name="Lin N."/>
            <person name="Zhang H."/>
            <person name="Zhang X."/>
            <person name="Huang J."/>
            <person name="Zhang X."/>
            <person name="Sun H."/>
            <person name="Wang H."/>
        </authorList>
    </citation>
    <scope>NUCLEOTIDE SEQUENCE [LARGE SCALE GENOMIC DNA]</scope>
    <source>
        <strain evidence="1">TB1705</strain>
        <tissue evidence="1">Leaf</tissue>
    </source>
</reference>
<sequence length="316" mass="35728">PDLFVRGALLGACRNHGNVELKEIIAKHVSELEPKSAGSSLLISNLYADNGMMLTNVLFSNIKKRLVLTGVQGTMARCIPVGDLLRIGTEEIGVLIRELNLAKRNDLKAVRVQEEIYESIVDVEPIILDATACVQDLGRNFRVEERGMDISKENRARLEKKQKAASRKMDSHVRSKDCGNFGGSFEETHPTIESYVIGKHSLKEHFFNCLIGVESLSTFFIEGHRTMHQVINFHAMTRLMALVPLSRSYCYTRMQIKRRLLDVKPQMLGKKSLANEHMVSKNIEKELTAEKVELEIKLEKMKVEALLPMLTPKRCV</sequence>
<feature type="non-terminal residue" evidence="1">
    <location>
        <position position="1"/>
    </location>
</feature>
<proteinExistence type="predicted"/>
<dbReference type="PANTHER" id="PTHR47926:SF487">
    <property type="entry name" value="REPEAT (TPR)-LIKE SUPERFAMILY PROTEIN, PUTATIVE-RELATED"/>
    <property type="match status" value="1"/>
</dbReference>
<dbReference type="InterPro" id="IPR046960">
    <property type="entry name" value="PPR_At4g14850-like_plant"/>
</dbReference>